<dbReference type="AlphaFoldDB" id="A0A6V7X9W1"/>
<keyword evidence="4" id="KW-0406">Ion transport</keyword>
<evidence type="ECO:0000256" key="4">
    <source>
        <dbReference type="ARBA" id="ARBA00023065"/>
    </source>
</evidence>
<feature type="compositionally biased region" description="Basic residues" evidence="6">
    <location>
        <begin position="267"/>
        <end position="278"/>
    </location>
</feature>
<name>A0A6V7X9W1_MELEN</name>
<sequence>MISQLFLKSFNYPALPLIFVFVYTICCSTTFLAICNKRKSLKIKKQKVVNKKSASNSKKKQKTTYYVDGARAIGMLRECEKRCEVTIEKARHNYVRVMDKAYEDARREIAEFKKKREEQHQKFVIRLQKEELDYAAILENKNRAKLREIDKMVTKNRDNVIDDIMKVVLKIQPLMHHNVTDLRKAKQIKSSSTQLISKQPSQNFSEKNQQRAKILPIVKKITYKEPSISSESSTSSSTSSSISSGSELSIREQNKSRQKSQKENNRKKQNNISKRKNK</sequence>
<keyword evidence="5" id="KW-0175">Coiled coil</keyword>
<protein>
    <submittedName>
        <fullName evidence="8">Uncharacterized protein</fullName>
    </submittedName>
</protein>
<keyword evidence="7" id="KW-0812">Transmembrane</keyword>
<dbReference type="Pfam" id="PF03179">
    <property type="entry name" value="V-ATPase_G"/>
    <property type="match status" value="1"/>
</dbReference>
<evidence type="ECO:0000313" key="9">
    <source>
        <dbReference type="Proteomes" id="UP000580250"/>
    </source>
</evidence>
<feature type="coiled-coil region" evidence="5">
    <location>
        <begin position="95"/>
        <end position="147"/>
    </location>
</feature>
<feature type="compositionally biased region" description="Low complexity" evidence="6">
    <location>
        <begin position="227"/>
        <end position="248"/>
    </location>
</feature>
<reference evidence="8 9" key="1">
    <citation type="submission" date="2020-08" db="EMBL/GenBank/DDBJ databases">
        <authorList>
            <person name="Koutsovoulos G."/>
            <person name="Danchin GJ E."/>
        </authorList>
    </citation>
    <scope>NUCLEOTIDE SEQUENCE [LARGE SCALE GENOMIC DNA]</scope>
</reference>
<evidence type="ECO:0000256" key="7">
    <source>
        <dbReference type="SAM" id="Phobius"/>
    </source>
</evidence>
<dbReference type="GO" id="GO:0016471">
    <property type="term" value="C:vacuolar proton-transporting V-type ATPase complex"/>
    <property type="evidence" value="ECO:0007669"/>
    <property type="project" value="InterPro"/>
</dbReference>
<dbReference type="EMBL" id="CAJEWN010001278">
    <property type="protein sequence ID" value="CAD2196109.1"/>
    <property type="molecule type" value="Genomic_DNA"/>
</dbReference>
<evidence type="ECO:0000256" key="3">
    <source>
        <dbReference type="ARBA" id="ARBA00022781"/>
    </source>
</evidence>
<keyword evidence="7" id="KW-0472">Membrane</keyword>
<proteinExistence type="inferred from homology"/>
<dbReference type="OrthoDB" id="250802at2759"/>
<evidence type="ECO:0000256" key="1">
    <source>
        <dbReference type="ARBA" id="ARBA00010066"/>
    </source>
</evidence>
<feature type="region of interest" description="Disordered" evidence="6">
    <location>
        <begin position="191"/>
        <end position="211"/>
    </location>
</feature>
<evidence type="ECO:0000313" key="8">
    <source>
        <dbReference type="EMBL" id="CAD2196109.1"/>
    </source>
</evidence>
<keyword evidence="7" id="KW-1133">Transmembrane helix</keyword>
<evidence type="ECO:0000256" key="5">
    <source>
        <dbReference type="SAM" id="Coils"/>
    </source>
</evidence>
<comment type="similarity">
    <text evidence="1">Belongs to the V-ATPase G subunit family.</text>
</comment>
<dbReference type="Proteomes" id="UP000580250">
    <property type="component" value="Unassembled WGS sequence"/>
</dbReference>
<evidence type="ECO:0000256" key="6">
    <source>
        <dbReference type="SAM" id="MobiDB-lite"/>
    </source>
</evidence>
<dbReference type="GO" id="GO:0046961">
    <property type="term" value="F:proton-transporting ATPase activity, rotational mechanism"/>
    <property type="evidence" value="ECO:0007669"/>
    <property type="project" value="InterPro"/>
</dbReference>
<gene>
    <name evidence="8" type="ORF">MENT_LOCUS49253</name>
</gene>
<dbReference type="InterPro" id="IPR005124">
    <property type="entry name" value="V-ATPase_G"/>
</dbReference>
<evidence type="ECO:0000256" key="2">
    <source>
        <dbReference type="ARBA" id="ARBA00022448"/>
    </source>
</evidence>
<organism evidence="8 9">
    <name type="scientific">Meloidogyne enterolobii</name>
    <name type="common">Root-knot nematode worm</name>
    <name type="synonym">Meloidogyne mayaguensis</name>
    <dbReference type="NCBI Taxonomy" id="390850"/>
    <lineage>
        <taxon>Eukaryota</taxon>
        <taxon>Metazoa</taxon>
        <taxon>Ecdysozoa</taxon>
        <taxon>Nematoda</taxon>
        <taxon>Chromadorea</taxon>
        <taxon>Rhabditida</taxon>
        <taxon>Tylenchina</taxon>
        <taxon>Tylenchomorpha</taxon>
        <taxon>Tylenchoidea</taxon>
        <taxon>Meloidogynidae</taxon>
        <taxon>Meloidogyninae</taxon>
        <taxon>Meloidogyne</taxon>
    </lineage>
</organism>
<comment type="caution">
    <text evidence="8">The sequence shown here is derived from an EMBL/GenBank/DDBJ whole genome shotgun (WGS) entry which is preliminary data.</text>
</comment>
<feature type="compositionally biased region" description="Polar residues" evidence="6">
    <location>
        <begin position="191"/>
        <end position="207"/>
    </location>
</feature>
<feature type="transmembrane region" description="Helical" evidence="7">
    <location>
        <begin position="12"/>
        <end position="35"/>
    </location>
</feature>
<accession>A0A6V7X9W1</accession>
<feature type="region of interest" description="Disordered" evidence="6">
    <location>
        <begin position="225"/>
        <end position="278"/>
    </location>
</feature>
<keyword evidence="3" id="KW-0375">Hydrogen ion transport</keyword>
<feature type="compositionally biased region" description="Basic and acidic residues" evidence="6">
    <location>
        <begin position="249"/>
        <end position="266"/>
    </location>
</feature>
<keyword evidence="2" id="KW-0813">Transport</keyword>
<dbReference type="Gene3D" id="1.20.5.2950">
    <property type="match status" value="1"/>
</dbReference>